<dbReference type="PROSITE" id="PS50893">
    <property type="entry name" value="ABC_TRANSPORTER_2"/>
    <property type="match status" value="1"/>
</dbReference>
<name>A0A927CZC8_9BACI</name>
<evidence type="ECO:0000256" key="2">
    <source>
        <dbReference type="ARBA" id="ARBA00022741"/>
    </source>
</evidence>
<keyword evidence="7" id="KW-1185">Reference proteome</keyword>
<keyword evidence="1" id="KW-0813">Transport</keyword>
<keyword evidence="3 6" id="KW-0067">ATP-binding</keyword>
<dbReference type="Pfam" id="PF00005">
    <property type="entry name" value="ABC_tran"/>
    <property type="match status" value="1"/>
</dbReference>
<keyword evidence="4" id="KW-1278">Translocase</keyword>
<dbReference type="GO" id="GO:0016887">
    <property type="term" value="F:ATP hydrolysis activity"/>
    <property type="evidence" value="ECO:0007669"/>
    <property type="project" value="InterPro"/>
</dbReference>
<feature type="domain" description="ABC transporter" evidence="5">
    <location>
        <begin position="5"/>
        <end position="240"/>
    </location>
</feature>
<sequence>MTAILQMRDLTFKRGNRIIVDHMNLSIEAGQFIGLIGPNGTGKSTLLRLLAKLLKPYAGSVHFGQKNLNEMTDIEVAKAITYMPQTTILDYQFTVEQVVMMGRHPHRKKWQLSHKHDSKIVEDSMKQTGIDHLKDRFITTLSGGERQLVFLAKAITQQSEVILLDEPTSDLDIYHQVQISEIICRLAQDGKTVLAAIHDINLAARYCDQLLLLRDGDIAAFAAPTEALTEEFLQKVFQTKSYTYDDPFLDKRQVIPYSVSN</sequence>
<dbReference type="AlphaFoldDB" id="A0A927CZC8"/>
<evidence type="ECO:0000259" key="5">
    <source>
        <dbReference type="PROSITE" id="PS50893"/>
    </source>
</evidence>
<dbReference type="FunFam" id="3.40.50.300:FF:000134">
    <property type="entry name" value="Iron-enterobactin ABC transporter ATP-binding protein"/>
    <property type="match status" value="1"/>
</dbReference>
<keyword evidence="2" id="KW-0547">Nucleotide-binding</keyword>
<organism evidence="6 7">
    <name type="scientific">Peribacillus faecalis</name>
    <dbReference type="NCBI Taxonomy" id="2772559"/>
    <lineage>
        <taxon>Bacteria</taxon>
        <taxon>Bacillati</taxon>
        <taxon>Bacillota</taxon>
        <taxon>Bacilli</taxon>
        <taxon>Bacillales</taxon>
        <taxon>Bacillaceae</taxon>
        <taxon>Peribacillus</taxon>
    </lineage>
</organism>
<protein>
    <submittedName>
        <fullName evidence="6">ABC transporter ATP-binding protein</fullName>
    </submittedName>
</protein>
<comment type="caution">
    <text evidence="6">The sequence shown here is derived from an EMBL/GenBank/DDBJ whole genome shotgun (WGS) entry which is preliminary data.</text>
</comment>
<dbReference type="InterPro" id="IPR027417">
    <property type="entry name" value="P-loop_NTPase"/>
</dbReference>
<gene>
    <name evidence="6" type="ORF">IEO70_10080</name>
</gene>
<dbReference type="Gene3D" id="3.40.50.300">
    <property type="entry name" value="P-loop containing nucleotide triphosphate hydrolases"/>
    <property type="match status" value="1"/>
</dbReference>
<dbReference type="InterPro" id="IPR003439">
    <property type="entry name" value="ABC_transporter-like_ATP-bd"/>
</dbReference>
<evidence type="ECO:0000313" key="7">
    <source>
        <dbReference type="Proteomes" id="UP000602076"/>
    </source>
</evidence>
<dbReference type="GO" id="GO:0005524">
    <property type="term" value="F:ATP binding"/>
    <property type="evidence" value="ECO:0007669"/>
    <property type="project" value="UniProtKB-KW"/>
</dbReference>
<dbReference type="RefSeq" id="WP_190998251.1">
    <property type="nucleotide sequence ID" value="NZ_JACXSI010000022.1"/>
</dbReference>
<dbReference type="SUPFAM" id="SSF52540">
    <property type="entry name" value="P-loop containing nucleoside triphosphate hydrolases"/>
    <property type="match status" value="1"/>
</dbReference>
<dbReference type="InterPro" id="IPR003593">
    <property type="entry name" value="AAA+_ATPase"/>
</dbReference>
<dbReference type="PROSITE" id="PS00211">
    <property type="entry name" value="ABC_TRANSPORTER_1"/>
    <property type="match status" value="1"/>
</dbReference>
<dbReference type="PANTHER" id="PTHR42794">
    <property type="entry name" value="HEMIN IMPORT ATP-BINDING PROTEIN HMUV"/>
    <property type="match status" value="1"/>
</dbReference>
<dbReference type="PANTHER" id="PTHR42794:SF1">
    <property type="entry name" value="HEMIN IMPORT ATP-BINDING PROTEIN HMUV"/>
    <property type="match status" value="1"/>
</dbReference>
<dbReference type="CDD" id="cd03214">
    <property type="entry name" value="ABC_Iron-Siderophores_B12_Hemin"/>
    <property type="match status" value="1"/>
</dbReference>
<dbReference type="SMART" id="SM00382">
    <property type="entry name" value="AAA"/>
    <property type="match status" value="1"/>
</dbReference>
<evidence type="ECO:0000256" key="4">
    <source>
        <dbReference type="ARBA" id="ARBA00022967"/>
    </source>
</evidence>
<accession>A0A927CZC8</accession>
<reference evidence="6" key="1">
    <citation type="submission" date="2020-09" db="EMBL/GenBank/DDBJ databases">
        <title>Bacillus faecalis sp. nov., a moderately halophilic bacterium isolated from cow faeces.</title>
        <authorList>
            <person name="Jiang L."/>
            <person name="Lee J."/>
        </authorList>
    </citation>
    <scope>NUCLEOTIDE SEQUENCE</scope>
    <source>
        <strain evidence="6">AGMB 02131</strain>
    </source>
</reference>
<evidence type="ECO:0000256" key="3">
    <source>
        <dbReference type="ARBA" id="ARBA00022840"/>
    </source>
</evidence>
<dbReference type="EMBL" id="JACXSI010000022">
    <property type="protein sequence ID" value="MBD3108715.1"/>
    <property type="molecule type" value="Genomic_DNA"/>
</dbReference>
<proteinExistence type="predicted"/>
<evidence type="ECO:0000256" key="1">
    <source>
        <dbReference type="ARBA" id="ARBA00022448"/>
    </source>
</evidence>
<dbReference type="InterPro" id="IPR017871">
    <property type="entry name" value="ABC_transporter-like_CS"/>
</dbReference>
<dbReference type="Proteomes" id="UP000602076">
    <property type="component" value="Unassembled WGS sequence"/>
</dbReference>
<evidence type="ECO:0000313" key="6">
    <source>
        <dbReference type="EMBL" id="MBD3108715.1"/>
    </source>
</evidence>